<accession>A0A955L6P9</accession>
<evidence type="ECO:0000313" key="2">
    <source>
        <dbReference type="Proteomes" id="UP000783287"/>
    </source>
</evidence>
<reference evidence="1" key="1">
    <citation type="submission" date="2020-04" db="EMBL/GenBank/DDBJ databases">
        <authorList>
            <person name="Zhang T."/>
        </authorList>
    </citation>
    <scope>NUCLEOTIDE SEQUENCE</scope>
    <source>
        <strain evidence="1">HKST-UBA14</strain>
    </source>
</reference>
<comment type="caution">
    <text evidence="1">The sequence shown here is derived from an EMBL/GenBank/DDBJ whole genome shotgun (WGS) entry which is preliminary data.</text>
</comment>
<dbReference type="Proteomes" id="UP000783287">
    <property type="component" value="Unassembled WGS sequence"/>
</dbReference>
<dbReference type="AlphaFoldDB" id="A0A955L6P9"/>
<protein>
    <submittedName>
        <fullName evidence="1">DUF4145 domain-containing protein</fullName>
    </submittedName>
</protein>
<evidence type="ECO:0000313" key="1">
    <source>
        <dbReference type="EMBL" id="MCA9384040.1"/>
    </source>
</evidence>
<feature type="non-terminal residue" evidence="1">
    <location>
        <position position="94"/>
    </location>
</feature>
<gene>
    <name evidence="1" type="ORF">KC909_06790</name>
</gene>
<name>A0A955L6P9_9BACT</name>
<sequence length="94" mass="11066">MNSNFDFLQENWKELYQASLHAEKAVYTAPRTSCMYSRRALELAIKKIYQLDSTLNTPYQETLSAMMYDKDFKDNLDPHLFPRIKLIKKLGNQA</sequence>
<organism evidence="1 2">
    <name type="scientific">Candidatus Dojkabacteria bacterium</name>
    <dbReference type="NCBI Taxonomy" id="2099670"/>
    <lineage>
        <taxon>Bacteria</taxon>
        <taxon>Candidatus Dojkabacteria</taxon>
    </lineage>
</organism>
<proteinExistence type="predicted"/>
<reference evidence="1" key="2">
    <citation type="journal article" date="2021" name="Microbiome">
        <title>Successional dynamics and alternative stable states in a saline activated sludge microbial community over 9 years.</title>
        <authorList>
            <person name="Wang Y."/>
            <person name="Ye J."/>
            <person name="Ju F."/>
            <person name="Liu L."/>
            <person name="Boyd J.A."/>
            <person name="Deng Y."/>
            <person name="Parks D.H."/>
            <person name="Jiang X."/>
            <person name="Yin X."/>
            <person name="Woodcroft B.J."/>
            <person name="Tyson G.W."/>
            <person name="Hugenholtz P."/>
            <person name="Polz M.F."/>
            <person name="Zhang T."/>
        </authorList>
    </citation>
    <scope>NUCLEOTIDE SEQUENCE</scope>
    <source>
        <strain evidence="1">HKST-UBA14</strain>
    </source>
</reference>
<dbReference type="EMBL" id="JAGQLK010000224">
    <property type="protein sequence ID" value="MCA9384040.1"/>
    <property type="molecule type" value="Genomic_DNA"/>
</dbReference>